<dbReference type="SUPFAM" id="SSF69000">
    <property type="entry name" value="FAD-dependent thiol oxidase"/>
    <property type="match status" value="1"/>
</dbReference>
<keyword evidence="6" id="KW-1015">Disulfide bond</keyword>
<evidence type="ECO:0000256" key="4">
    <source>
        <dbReference type="ARBA" id="ARBA00022827"/>
    </source>
</evidence>
<dbReference type="PANTHER" id="PTHR12645:SF0">
    <property type="entry name" value="FAD-LINKED SULFHYDRYL OXIDASE ALR"/>
    <property type="match status" value="1"/>
</dbReference>
<keyword evidence="7" id="KW-1133">Transmembrane helix</keyword>
<dbReference type="PANTHER" id="PTHR12645">
    <property type="entry name" value="ALR/ERV"/>
    <property type="match status" value="1"/>
</dbReference>
<sequence>MPGPDIWGPHGWKFIHYITLGYPTNPTKKDKEQYYDFFMNLSNVIPCSVCETHFKEHLNITPLDNDALSSRENLMAWGITMHNHVNARNNKKIHSVRDALRAIIENDDRCILKKNEQLKNKSIDKFDNSMNNSTNMNNITLYLSISIIINVLLILYLLLKNKIF</sequence>
<keyword evidence="5" id="KW-0560">Oxidoreductase</keyword>
<keyword evidence="3" id="KW-0285">Flavoprotein</keyword>
<keyword evidence="7" id="KW-0812">Transmembrane</keyword>
<reference evidence="9" key="1">
    <citation type="journal article" date="2020" name="Nature">
        <title>Giant virus diversity and host interactions through global metagenomics.</title>
        <authorList>
            <person name="Schulz F."/>
            <person name="Roux S."/>
            <person name="Paez-Espino D."/>
            <person name="Jungbluth S."/>
            <person name="Walsh D.A."/>
            <person name="Denef V.J."/>
            <person name="McMahon K.D."/>
            <person name="Konstantinidis K.T."/>
            <person name="Eloe-Fadrosh E.A."/>
            <person name="Kyrpides N.C."/>
            <person name="Woyke T."/>
        </authorList>
    </citation>
    <scope>NUCLEOTIDE SEQUENCE</scope>
    <source>
        <strain evidence="9">GVMAG-M-3300023184-177</strain>
    </source>
</reference>
<dbReference type="InterPro" id="IPR039799">
    <property type="entry name" value="ALR/ERV"/>
</dbReference>
<dbReference type="GO" id="GO:0005739">
    <property type="term" value="C:mitochondrion"/>
    <property type="evidence" value="ECO:0007669"/>
    <property type="project" value="TreeGrafter"/>
</dbReference>
<keyword evidence="4" id="KW-0274">FAD</keyword>
<dbReference type="EMBL" id="MN740017">
    <property type="protein sequence ID" value="QHT84430.1"/>
    <property type="molecule type" value="Genomic_DNA"/>
</dbReference>
<dbReference type="InterPro" id="IPR036774">
    <property type="entry name" value="ERV/ALR_sulphydryl_oxid_sf"/>
</dbReference>
<keyword evidence="7" id="KW-0472">Membrane</keyword>
<evidence type="ECO:0000256" key="3">
    <source>
        <dbReference type="ARBA" id="ARBA00022630"/>
    </source>
</evidence>
<name>A0A6C0HVJ2_9ZZZZ</name>
<feature type="domain" description="ERV/ALR sulfhydryl oxidase" evidence="8">
    <location>
        <begin position="1"/>
        <end position="103"/>
    </location>
</feature>
<accession>A0A6C0HVJ2</accession>
<evidence type="ECO:0000256" key="6">
    <source>
        <dbReference type="ARBA" id="ARBA00023157"/>
    </source>
</evidence>
<dbReference type="EC" id="1.8.3.2" evidence="2"/>
<dbReference type="GO" id="GO:0050660">
    <property type="term" value="F:flavin adenine dinucleotide binding"/>
    <property type="evidence" value="ECO:0007669"/>
    <property type="project" value="TreeGrafter"/>
</dbReference>
<comment type="cofactor">
    <cofactor evidence="1">
        <name>FAD</name>
        <dbReference type="ChEBI" id="CHEBI:57692"/>
    </cofactor>
</comment>
<evidence type="ECO:0000256" key="2">
    <source>
        <dbReference type="ARBA" id="ARBA00012512"/>
    </source>
</evidence>
<dbReference type="InterPro" id="IPR017905">
    <property type="entry name" value="ERV/ALR_sulphydryl_oxidase"/>
</dbReference>
<organism evidence="9">
    <name type="scientific">viral metagenome</name>
    <dbReference type="NCBI Taxonomy" id="1070528"/>
    <lineage>
        <taxon>unclassified sequences</taxon>
        <taxon>metagenomes</taxon>
        <taxon>organismal metagenomes</taxon>
    </lineage>
</organism>
<dbReference type="AlphaFoldDB" id="A0A6C0HVJ2"/>
<evidence type="ECO:0000313" key="9">
    <source>
        <dbReference type="EMBL" id="QHT84430.1"/>
    </source>
</evidence>
<dbReference type="PROSITE" id="PS51324">
    <property type="entry name" value="ERV_ALR"/>
    <property type="match status" value="1"/>
</dbReference>
<evidence type="ECO:0000256" key="5">
    <source>
        <dbReference type="ARBA" id="ARBA00023002"/>
    </source>
</evidence>
<evidence type="ECO:0000256" key="7">
    <source>
        <dbReference type="SAM" id="Phobius"/>
    </source>
</evidence>
<dbReference type="Gene3D" id="1.20.120.310">
    <property type="entry name" value="ERV/ALR sulfhydryl oxidase domain"/>
    <property type="match status" value="1"/>
</dbReference>
<evidence type="ECO:0000256" key="1">
    <source>
        <dbReference type="ARBA" id="ARBA00001974"/>
    </source>
</evidence>
<feature type="transmembrane region" description="Helical" evidence="7">
    <location>
        <begin position="139"/>
        <end position="159"/>
    </location>
</feature>
<dbReference type="GO" id="GO:0016971">
    <property type="term" value="F:flavin-dependent sulfhydryl oxidase activity"/>
    <property type="evidence" value="ECO:0007669"/>
    <property type="project" value="InterPro"/>
</dbReference>
<protein>
    <recommendedName>
        <fullName evidence="2">thiol oxidase</fullName>
        <ecNumber evidence="2">1.8.3.2</ecNumber>
    </recommendedName>
</protein>
<proteinExistence type="predicted"/>
<dbReference type="Pfam" id="PF04777">
    <property type="entry name" value="Evr1_Alr"/>
    <property type="match status" value="1"/>
</dbReference>
<evidence type="ECO:0000259" key="8">
    <source>
        <dbReference type="PROSITE" id="PS51324"/>
    </source>
</evidence>